<evidence type="ECO:0000259" key="2">
    <source>
        <dbReference type="PROSITE" id="PS50053"/>
    </source>
</evidence>
<dbReference type="PROSITE" id="PS00299">
    <property type="entry name" value="UBIQUITIN_1"/>
    <property type="match status" value="1"/>
</dbReference>
<comment type="caution">
    <text evidence="3">The sequence shown here is derived from an EMBL/GenBank/DDBJ whole genome shotgun (WGS) entry which is preliminary data.</text>
</comment>
<dbReference type="EMBL" id="CAMAPF010000083">
    <property type="protein sequence ID" value="CAH9094919.1"/>
    <property type="molecule type" value="Genomic_DNA"/>
</dbReference>
<dbReference type="Gene3D" id="3.10.20.90">
    <property type="entry name" value="Phosphatidylinositol 3-kinase Catalytic Subunit, Chain A, domain 1"/>
    <property type="match status" value="3"/>
</dbReference>
<dbReference type="InterPro" id="IPR019954">
    <property type="entry name" value="Ubiquitin_CS"/>
</dbReference>
<dbReference type="SMART" id="SM00213">
    <property type="entry name" value="UBQ"/>
    <property type="match status" value="2"/>
</dbReference>
<accession>A0AAV0D7G5</accession>
<dbReference type="InterPro" id="IPR029071">
    <property type="entry name" value="Ubiquitin-like_domsf"/>
</dbReference>
<dbReference type="Pfam" id="PF00240">
    <property type="entry name" value="ubiquitin"/>
    <property type="match status" value="2"/>
</dbReference>
<evidence type="ECO:0000313" key="4">
    <source>
        <dbReference type="Proteomes" id="UP001152523"/>
    </source>
</evidence>
<dbReference type="CDD" id="cd17039">
    <property type="entry name" value="Ubl_ubiquitin_like"/>
    <property type="match status" value="2"/>
</dbReference>
<feature type="compositionally biased region" description="Low complexity" evidence="1">
    <location>
        <begin position="167"/>
        <end position="182"/>
    </location>
</feature>
<feature type="region of interest" description="Disordered" evidence="1">
    <location>
        <begin position="161"/>
        <end position="182"/>
    </location>
</feature>
<evidence type="ECO:0000313" key="3">
    <source>
        <dbReference type="EMBL" id="CAH9094919.1"/>
    </source>
</evidence>
<dbReference type="GO" id="GO:0070628">
    <property type="term" value="F:proteasome binding"/>
    <property type="evidence" value="ECO:0007669"/>
    <property type="project" value="TreeGrafter"/>
</dbReference>
<name>A0AAV0D7G5_9ASTE</name>
<evidence type="ECO:0000256" key="1">
    <source>
        <dbReference type="SAM" id="MobiDB-lite"/>
    </source>
</evidence>
<dbReference type="GO" id="GO:0043161">
    <property type="term" value="P:proteasome-mediated ubiquitin-dependent protein catabolic process"/>
    <property type="evidence" value="ECO:0007669"/>
    <property type="project" value="TreeGrafter"/>
</dbReference>
<gene>
    <name evidence="3" type="ORF">CEPIT_LOCUS13060</name>
</gene>
<sequence>MDLIFHPEKGSRFTIEVGYFDTVLEIKEKIQKLRRIPAAAQTLVFAGEVLPDDLDVHHSDILHNSHIRLLVSSESPSPSPPAARKPIRVSLKFRGSDKPGVSLEMDACDTIRALKERINKETGGTPAAGRQVAVYVNGTELLDARTLGDYELAEDSEIEVGANKVKPSPATSSGSSGNASGSGTKKLLRVMVLSKCGTKKFAVDVNPADKVGELRKELERLKEEQDLELPEEGYFFIYKQNVMDDDRSFRWHSVGQSETIEIFNGSVSGGN</sequence>
<dbReference type="Proteomes" id="UP001152523">
    <property type="component" value="Unassembled WGS sequence"/>
</dbReference>
<protein>
    <recommendedName>
        <fullName evidence="2">Ubiquitin-like domain-containing protein</fullName>
    </recommendedName>
</protein>
<dbReference type="SUPFAM" id="SSF54236">
    <property type="entry name" value="Ubiquitin-like"/>
    <property type="match status" value="3"/>
</dbReference>
<feature type="domain" description="Ubiquitin-like" evidence="2">
    <location>
        <begin position="1"/>
        <end position="76"/>
    </location>
</feature>
<dbReference type="GO" id="GO:0005829">
    <property type="term" value="C:cytosol"/>
    <property type="evidence" value="ECO:0007669"/>
    <property type="project" value="TreeGrafter"/>
</dbReference>
<dbReference type="GO" id="GO:0005654">
    <property type="term" value="C:nucleoplasm"/>
    <property type="evidence" value="ECO:0007669"/>
    <property type="project" value="TreeGrafter"/>
</dbReference>
<feature type="domain" description="Ubiquitin-like" evidence="2">
    <location>
        <begin position="188"/>
        <end position="269"/>
    </location>
</feature>
<dbReference type="AlphaFoldDB" id="A0AAV0D7G5"/>
<dbReference type="InterPro" id="IPR000626">
    <property type="entry name" value="Ubiquitin-like_dom"/>
</dbReference>
<reference evidence="3" key="1">
    <citation type="submission" date="2022-07" db="EMBL/GenBank/DDBJ databases">
        <authorList>
            <person name="Macas J."/>
            <person name="Novak P."/>
            <person name="Neumann P."/>
        </authorList>
    </citation>
    <scope>NUCLEOTIDE SEQUENCE</scope>
</reference>
<dbReference type="PROSITE" id="PS50053">
    <property type="entry name" value="UBIQUITIN_2"/>
    <property type="match status" value="3"/>
</dbReference>
<dbReference type="FunFam" id="3.10.20.90:FF:000341">
    <property type="entry name" value="Ubiquitin-like superfamily protein"/>
    <property type="match status" value="1"/>
</dbReference>
<dbReference type="GO" id="GO:0043130">
    <property type="term" value="F:ubiquitin binding"/>
    <property type="evidence" value="ECO:0007669"/>
    <property type="project" value="TreeGrafter"/>
</dbReference>
<dbReference type="GO" id="GO:0031593">
    <property type="term" value="F:polyubiquitin modification-dependent protein binding"/>
    <property type="evidence" value="ECO:0007669"/>
    <property type="project" value="TreeGrafter"/>
</dbReference>
<dbReference type="PANTHER" id="PTHR10621">
    <property type="entry name" value="UV EXCISION REPAIR PROTEIN RAD23"/>
    <property type="match status" value="1"/>
</dbReference>
<organism evidence="3 4">
    <name type="scientific">Cuscuta epithymum</name>
    <dbReference type="NCBI Taxonomy" id="186058"/>
    <lineage>
        <taxon>Eukaryota</taxon>
        <taxon>Viridiplantae</taxon>
        <taxon>Streptophyta</taxon>
        <taxon>Embryophyta</taxon>
        <taxon>Tracheophyta</taxon>
        <taxon>Spermatophyta</taxon>
        <taxon>Magnoliopsida</taxon>
        <taxon>eudicotyledons</taxon>
        <taxon>Gunneridae</taxon>
        <taxon>Pentapetalae</taxon>
        <taxon>asterids</taxon>
        <taxon>lamiids</taxon>
        <taxon>Solanales</taxon>
        <taxon>Convolvulaceae</taxon>
        <taxon>Cuscuteae</taxon>
        <taxon>Cuscuta</taxon>
        <taxon>Cuscuta subgen. Cuscuta</taxon>
    </lineage>
</organism>
<keyword evidence="4" id="KW-1185">Reference proteome</keyword>
<feature type="domain" description="Ubiquitin-like" evidence="2">
    <location>
        <begin position="87"/>
        <end position="160"/>
    </location>
</feature>
<proteinExistence type="predicted"/>
<dbReference type="PANTHER" id="PTHR10621:SF38">
    <property type="entry name" value="UBIQUITIN DOMAIN-CONTAINING PROTEIN 7SL RNA1-RELATED"/>
    <property type="match status" value="1"/>
</dbReference>